<dbReference type="Pfam" id="PF00571">
    <property type="entry name" value="CBS"/>
    <property type="match status" value="2"/>
</dbReference>
<keyword evidence="3 12" id="KW-0812">Transmembrane</keyword>
<dbReference type="RefSeq" id="WP_201369992.1">
    <property type="nucleotide sequence ID" value="NZ_BNJG01000001.1"/>
</dbReference>
<feature type="domain" description="CBS" evidence="13">
    <location>
        <begin position="542"/>
        <end position="600"/>
    </location>
</feature>
<feature type="transmembrane region" description="Helical" evidence="12">
    <location>
        <begin position="223"/>
        <end position="241"/>
    </location>
</feature>
<feature type="transmembrane region" description="Helical" evidence="12">
    <location>
        <begin position="387"/>
        <end position="412"/>
    </location>
</feature>
<dbReference type="PROSITE" id="PS51371">
    <property type="entry name" value="CBS"/>
    <property type="match status" value="2"/>
</dbReference>
<dbReference type="EMBL" id="BNJG01000001">
    <property type="protein sequence ID" value="GHO53151.1"/>
    <property type="molecule type" value="Genomic_DNA"/>
</dbReference>
<gene>
    <name evidence="14" type="ORF">KSB_16260</name>
</gene>
<name>A0ABQ3UK87_9CHLR</name>
<dbReference type="PANTHER" id="PTHR43427:SF6">
    <property type="entry name" value="CHLORIDE CHANNEL PROTEIN CLC-E"/>
    <property type="match status" value="1"/>
</dbReference>
<dbReference type="PANTHER" id="PTHR43427">
    <property type="entry name" value="CHLORIDE CHANNEL PROTEIN CLC-E"/>
    <property type="match status" value="1"/>
</dbReference>
<sequence>MAANAWQEEHRQAGGDGAKKAASQKKVNHELGDFTTTPRMLFISLIALVIGIVSTFIALLLLKLIGLCTNLFFYLRWDTALVSPAQSPLGIFIVLVPVIGGLIIGFMARFGSPKIRGHGIPEALEAILMNGSKIEAKVALLKPLSAAISIGSGGPFGAEGPIIMTGGAIGSLIAQFFHFSSSERKTLLVAGAAAGMSATFATPVAALLLAVELLLFEWKPRSLIPVALASATAGIVRYYILGAGPIFPVPPHVAFIGPVGFLGCLLVGILAGLVSALMTYLVYRFEDTFSLLPIHWMWWPAIGGLGIGIGGLIYPRALGVGYDVIAQLLRGDVSLQLILGVLLVKLLIWSFSLGSGTSGGVLAPLLMMGCALGAAVSLFLPNEGPGFWALIGMAAMLAGTMRVPFTSLVFALELTHDFNALVPLLLATLVAYTFSVLVLKRSILTEKVSRRGYHLSREYATDPLEILFVREVMRTSVVAIPASITRDELSSLLTEGQSQQRGIQHLYPIVDDQVQIEGVATRHDLMNLVRNEPGKRQLADCIQASPVVAYEDENLRSVVYRMAETSYTRFPVVEREHPEQLVGMVSLQDLLKARSRNLAEERERERLLHLRLLFPSRARKETLAGSQTTGD</sequence>
<evidence type="ECO:0000259" key="13">
    <source>
        <dbReference type="PROSITE" id="PS51371"/>
    </source>
</evidence>
<dbReference type="Gene3D" id="1.10.3080.10">
    <property type="entry name" value="Clc chloride channel"/>
    <property type="match status" value="1"/>
</dbReference>
<evidence type="ECO:0000256" key="1">
    <source>
        <dbReference type="ARBA" id="ARBA00004141"/>
    </source>
</evidence>
<feature type="transmembrane region" description="Helical" evidence="12">
    <location>
        <begin position="85"/>
        <end position="108"/>
    </location>
</feature>
<reference evidence="14 15" key="1">
    <citation type="journal article" date="2021" name="Int. J. Syst. Evol. Microbiol.">
        <title>Reticulibacter mediterranei gen. nov., sp. nov., within the new family Reticulibacteraceae fam. nov., and Ktedonospora formicarum gen. nov., sp. nov., Ktedonobacter robiniae sp. nov., Dictyobacter formicarum sp. nov. and Dictyobacter arantiisoli sp. nov., belonging to the class Ktedonobacteria.</title>
        <authorList>
            <person name="Yabe S."/>
            <person name="Zheng Y."/>
            <person name="Wang C.M."/>
            <person name="Sakai Y."/>
            <person name="Abe K."/>
            <person name="Yokota A."/>
            <person name="Donadio S."/>
            <person name="Cavaletti L."/>
            <person name="Monciardini P."/>
        </authorList>
    </citation>
    <scope>NUCLEOTIDE SEQUENCE [LARGE SCALE GENOMIC DNA]</scope>
    <source>
        <strain evidence="14 15">SOSP1-30</strain>
    </source>
</reference>
<feature type="transmembrane region" description="Helical" evidence="12">
    <location>
        <begin position="361"/>
        <end position="380"/>
    </location>
</feature>
<feature type="domain" description="CBS" evidence="13">
    <location>
        <begin position="473"/>
        <end position="538"/>
    </location>
</feature>
<evidence type="ECO:0000256" key="5">
    <source>
        <dbReference type="ARBA" id="ARBA00023065"/>
    </source>
</evidence>
<comment type="subcellular location">
    <subcellularLocation>
        <location evidence="1">Membrane</location>
        <topology evidence="1">Multi-pass membrane protein</topology>
    </subcellularLocation>
</comment>
<feature type="transmembrane region" description="Helical" evidence="12">
    <location>
        <begin position="335"/>
        <end position="355"/>
    </location>
</feature>
<feature type="transmembrane region" description="Helical" evidence="12">
    <location>
        <begin position="295"/>
        <end position="314"/>
    </location>
</feature>
<keyword evidence="8" id="KW-0868">Chloride</keyword>
<evidence type="ECO:0000256" key="9">
    <source>
        <dbReference type="ARBA" id="ARBA00023303"/>
    </source>
</evidence>
<evidence type="ECO:0000256" key="3">
    <source>
        <dbReference type="ARBA" id="ARBA00022692"/>
    </source>
</evidence>
<dbReference type="Pfam" id="PF00654">
    <property type="entry name" value="Voltage_CLC"/>
    <property type="match status" value="1"/>
</dbReference>
<protein>
    <submittedName>
        <fullName evidence="14">Chloride channel protein</fullName>
    </submittedName>
</protein>
<evidence type="ECO:0000256" key="8">
    <source>
        <dbReference type="ARBA" id="ARBA00023214"/>
    </source>
</evidence>
<dbReference type="Gene3D" id="3.10.580.10">
    <property type="entry name" value="CBS-domain"/>
    <property type="match status" value="1"/>
</dbReference>
<dbReference type="SUPFAM" id="SSF81340">
    <property type="entry name" value="Clc chloride channel"/>
    <property type="match status" value="1"/>
</dbReference>
<organism evidence="14 15">
    <name type="scientific">Ktedonobacter robiniae</name>
    <dbReference type="NCBI Taxonomy" id="2778365"/>
    <lineage>
        <taxon>Bacteria</taxon>
        <taxon>Bacillati</taxon>
        <taxon>Chloroflexota</taxon>
        <taxon>Ktedonobacteria</taxon>
        <taxon>Ktedonobacterales</taxon>
        <taxon>Ktedonobacteraceae</taxon>
        <taxon>Ktedonobacter</taxon>
    </lineage>
</organism>
<dbReference type="CDD" id="cd00400">
    <property type="entry name" value="Voltage_gated_ClC"/>
    <property type="match status" value="1"/>
</dbReference>
<comment type="caution">
    <text evidence="14">The sequence shown here is derived from an EMBL/GenBank/DDBJ whole genome shotgun (WGS) entry which is preliminary data.</text>
</comment>
<evidence type="ECO:0000313" key="14">
    <source>
        <dbReference type="EMBL" id="GHO53151.1"/>
    </source>
</evidence>
<feature type="compositionally biased region" description="Basic and acidic residues" evidence="11">
    <location>
        <begin position="7"/>
        <end position="19"/>
    </location>
</feature>
<dbReference type="PRINTS" id="PR00762">
    <property type="entry name" value="CLCHANNEL"/>
</dbReference>
<proteinExistence type="predicted"/>
<evidence type="ECO:0000256" key="7">
    <source>
        <dbReference type="ARBA" id="ARBA00023173"/>
    </source>
</evidence>
<dbReference type="SMART" id="SM00116">
    <property type="entry name" value="CBS"/>
    <property type="match status" value="2"/>
</dbReference>
<dbReference type="InterPro" id="IPR000644">
    <property type="entry name" value="CBS_dom"/>
</dbReference>
<feature type="transmembrane region" description="Helical" evidence="12">
    <location>
        <begin position="187"/>
        <end position="211"/>
    </location>
</feature>
<feature type="transmembrane region" description="Helical" evidence="12">
    <location>
        <begin position="418"/>
        <end position="439"/>
    </location>
</feature>
<evidence type="ECO:0000256" key="4">
    <source>
        <dbReference type="ARBA" id="ARBA00022989"/>
    </source>
</evidence>
<accession>A0ABQ3UK87</accession>
<evidence type="ECO:0000256" key="12">
    <source>
        <dbReference type="SAM" id="Phobius"/>
    </source>
</evidence>
<keyword evidence="7" id="KW-0869">Chloride channel</keyword>
<feature type="transmembrane region" description="Helical" evidence="12">
    <location>
        <begin position="41"/>
        <end position="65"/>
    </location>
</feature>
<dbReference type="InterPro" id="IPR046342">
    <property type="entry name" value="CBS_dom_sf"/>
</dbReference>
<evidence type="ECO:0000256" key="10">
    <source>
        <dbReference type="PROSITE-ProRule" id="PRU00703"/>
    </source>
</evidence>
<keyword evidence="6 12" id="KW-0472">Membrane</keyword>
<dbReference type="SUPFAM" id="SSF54631">
    <property type="entry name" value="CBS-domain pair"/>
    <property type="match status" value="1"/>
</dbReference>
<keyword evidence="5" id="KW-0406">Ion transport</keyword>
<feature type="region of interest" description="Disordered" evidence="11">
    <location>
        <begin position="1"/>
        <end position="22"/>
    </location>
</feature>
<evidence type="ECO:0000256" key="6">
    <source>
        <dbReference type="ARBA" id="ARBA00023136"/>
    </source>
</evidence>
<keyword evidence="2" id="KW-0813">Transport</keyword>
<dbReference type="InterPro" id="IPR050368">
    <property type="entry name" value="ClC-type_chloride_channel"/>
</dbReference>
<keyword evidence="9" id="KW-0407">Ion channel</keyword>
<dbReference type="Proteomes" id="UP000654345">
    <property type="component" value="Unassembled WGS sequence"/>
</dbReference>
<dbReference type="InterPro" id="IPR014743">
    <property type="entry name" value="Cl-channel_core"/>
</dbReference>
<keyword evidence="15" id="KW-1185">Reference proteome</keyword>
<feature type="transmembrane region" description="Helical" evidence="12">
    <location>
        <begin position="253"/>
        <end position="283"/>
    </location>
</feature>
<keyword evidence="4 12" id="KW-1133">Transmembrane helix</keyword>
<dbReference type="InterPro" id="IPR001807">
    <property type="entry name" value="ClC"/>
</dbReference>
<evidence type="ECO:0000313" key="15">
    <source>
        <dbReference type="Proteomes" id="UP000654345"/>
    </source>
</evidence>
<evidence type="ECO:0000256" key="11">
    <source>
        <dbReference type="SAM" id="MobiDB-lite"/>
    </source>
</evidence>
<evidence type="ECO:0000256" key="2">
    <source>
        <dbReference type="ARBA" id="ARBA00022448"/>
    </source>
</evidence>
<keyword evidence="10" id="KW-0129">CBS domain</keyword>